<keyword evidence="7" id="KW-0175">Coiled coil</keyword>
<keyword evidence="4 5" id="KW-0269">Exonuclease</keyword>
<name>A0A5C0B022_9BURK</name>
<feature type="coiled-coil region" evidence="7">
    <location>
        <begin position="282"/>
        <end position="334"/>
    </location>
</feature>
<dbReference type="EC" id="3.1.11.6" evidence="5"/>
<dbReference type="Pfam" id="PF02601">
    <property type="entry name" value="Exonuc_VII_L"/>
    <property type="match status" value="1"/>
</dbReference>
<comment type="function">
    <text evidence="5">Bidirectionally degrades single-stranded DNA into large acid-insoluble oligonucleotides, which are then degraded further into small acid-soluble oligonucleotides.</text>
</comment>
<dbReference type="Pfam" id="PF13742">
    <property type="entry name" value="tRNA_anti_2"/>
    <property type="match status" value="1"/>
</dbReference>
<comment type="similarity">
    <text evidence="5 6">Belongs to the XseA family.</text>
</comment>
<keyword evidence="2 5" id="KW-0540">Nuclease</keyword>
<dbReference type="GO" id="GO:0008855">
    <property type="term" value="F:exodeoxyribonuclease VII activity"/>
    <property type="evidence" value="ECO:0007669"/>
    <property type="project" value="UniProtKB-UniRule"/>
</dbReference>
<dbReference type="HAMAP" id="MF_00378">
    <property type="entry name" value="Exonuc_7_L"/>
    <property type="match status" value="1"/>
</dbReference>
<feature type="domain" description="OB-fold nucleic acid binding" evidence="9">
    <location>
        <begin position="17"/>
        <end position="110"/>
    </location>
</feature>
<keyword evidence="11" id="KW-1185">Reference proteome</keyword>
<organism evidence="10 11">
    <name type="scientific">Pigmentiphaga aceris</name>
    <dbReference type="NCBI Taxonomy" id="1940612"/>
    <lineage>
        <taxon>Bacteria</taxon>
        <taxon>Pseudomonadati</taxon>
        <taxon>Pseudomonadota</taxon>
        <taxon>Betaproteobacteria</taxon>
        <taxon>Burkholderiales</taxon>
        <taxon>Alcaligenaceae</taxon>
        <taxon>Pigmentiphaga</taxon>
    </lineage>
</organism>
<proteinExistence type="inferred from homology"/>
<dbReference type="GO" id="GO:0003676">
    <property type="term" value="F:nucleic acid binding"/>
    <property type="evidence" value="ECO:0007669"/>
    <property type="project" value="InterPro"/>
</dbReference>
<comment type="catalytic activity">
    <reaction evidence="5 6">
        <text>Exonucleolytic cleavage in either 5'- to 3'- or 3'- to 5'-direction to yield nucleoside 5'-phosphates.</text>
        <dbReference type="EC" id="3.1.11.6"/>
    </reaction>
</comment>
<dbReference type="AlphaFoldDB" id="A0A5C0B022"/>
<dbReference type="EMBL" id="CP043046">
    <property type="protein sequence ID" value="QEI07306.1"/>
    <property type="molecule type" value="Genomic_DNA"/>
</dbReference>
<dbReference type="Proteomes" id="UP000325161">
    <property type="component" value="Chromosome"/>
</dbReference>
<evidence type="ECO:0000256" key="4">
    <source>
        <dbReference type="ARBA" id="ARBA00022839"/>
    </source>
</evidence>
<evidence type="ECO:0000256" key="5">
    <source>
        <dbReference type="HAMAP-Rule" id="MF_00378"/>
    </source>
</evidence>
<dbReference type="GO" id="GO:0005737">
    <property type="term" value="C:cytoplasm"/>
    <property type="evidence" value="ECO:0007669"/>
    <property type="project" value="UniProtKB-SubCell"/>
</dbReference>
<dbReference type="CDD" id="cd04489">
    <property type="entry name" value="ExoVII_LU_OBF"/>
    <property type="match status" value="1"/>
</dbReference>
<evidence type="ECO:0000256" key="7">
    <source>
        <dbReference type="SAM" id="Coils"/>
    </source>
</evidence>
<sequence length="459" mass="50563">MSAASWTPQDAPTREILTITQLNRTVSNLLERHIPLVWVRGEVSNFTAAASGHWYFTLKDSGAAVRTVMFRGRAGLVGFVPREGDQVEVRARVSLYEPRGDYQLQAESMRRAGQGGMFEAFMRLKAKLEAEGLFAPDRKRVPLALPRAIGVVTSLRAAALHDVITALARRVPHLPVIVYPAPVQGDDAPAKLVAAIDLANRRAEVDTLLLVRGGGSIEDLWAFNNEAVARAVANSQIPVVCGVGHETDFTIADFVADVRAPTPTAAAELAAMPRDQWMARVERAAQALMRSQQRRLDQATQRLDRVAGRMLSPRDRLSRQRERLQATVHRLIAAWRMPQQARGARLAMLQQRLRYRVPTTSRLRDRLSDAVRRLPAAQRRRIDTLRAQLASHRAALQALGPDQTLARGYAIVTDQDGNILRQAAHLRVGDTVTLGFAQGQAQASVTQVSADGQSVPVQE</sequence>
<dbReference type="KEGG" id="pacr:FXN63_16730"/>
<dbReference type="RefSeq" id="WP_148816353.1">
    <property type="nucleotide sequence ID" value="NZ_CP043046.1"/>
</dbReference>
<dbReference type="GO" id="GO:0009318">
    <property type="term" value="C:exodeoxyribonuclease VII complex"/>
    <property type="evidence" value="ECO:0007669"/>
    <property type="project" value="UniProtKB-UniRule"/>
</dbReference>
<dbReference type="InterPro" id="IPR020579">
    <property type="entry name" value="Exonuc_VII_lsu_C"/>
</dbReference>
<dbReference type="NCBIfam" id="TIGR00237">
    <property type="entry name" value="xseA"/>
    <property type="match status" value="1"/>
</dbReference>
<dbReference type="InterPro" id="IPR003753">
    <property type="entry name" value="Exonuc_VII_L"/>
</dbReference>
<evidence type="ECO:0000256" key="1">
    <source>
        <dbReference type="ARBA" id="ARBA00022490"/>
    </source>
</evidence>
<evidence type="ECO:0000256" key="2">
    <source>
        <dbReference type="ARBA" id="ARBA00022722"/>
    </source>
</evidence>
<evidence type="ECO:0000256" key="3">
    <source>
        <dbReference type="ARBA" id="ARBA00022801"/>
    </source>
</evidence>
<gene>
    <name evidence="5" type="primary">xseA</name>
    <name evidence="10" type="ORF">FXN63_16730</name>
</gene>
<reference evidence="10 11" key="1">
    <citation type="submission" date="2019-08" db="EMBL/GenBank/DDBJ databases">
        <title>Amphibian skin-associated Pigmentiphaga: genome sequence and occurrence across geography and hosts.</title>
        <authorList>
            <person name="Bletz M.C."/>
            <person name="Bunk B."/>
            <person name="Sproeer C."/>
            <person name="Biwer P."/>
            <person name="Reiter S."/>
            <person name="Rabemananjara F.C.E."/>
            <person name="Schulz S."/>
            <person name="Overmann J."/>
            <person name="Vences M."/>
        </authorList>
    </citation>
    <scope>NUCLEOTIDE SEQUENCE [LARGE SCALE GENOMIC DNA]</scope>
    <source>
        <strain evidence="10 11">Mada1488</strain>
    </source>
</reference>
<evidence type="ECO:0000313" key="11">
    <source>
        <dbReference type="Proteomes" id="UP000325161"/>
    </source>
</evidence>
<dbReference type="GO" id="GO:0006308">
    <property type="term" value="P:DNA catabolic process"/>
    <property type="evidence" value="ECO:0007669"/>
    <property type="project" value="UniProtKB-UniRule"/>
</dbReference>
<comment type="subunit">
    <text evidence="5">Heterooligomer composed of large and small subunits.</text>
</comment>
<feature type="domain" description="Exonuclease VII large subunit C-terminal" evidence="8">
    <location>
        <begin position="133"/>
        <end position="443"/>
    </location>
</feature>
<protein>
    <recommendedName>
        <fullName evidence="5">Exodeoxyribonuclease 7 large subunit</fullName>
        <ecNumber evidence="5">3.1.11.6</ecNumber>
    </recommendedName>
    <alternativeName>
        <fullName evidence="5">Exodeoxyribonuclease VII large subunit</fullName>
        <shortName evidence="5">Exonuclease VII large subunit</shortName>
    </alternativeName>
</protein>
<evidence type="ECO:0000313" key="10">
    <source>
        <dbReference type="EMBL" id="QEI07306.1"/>
    </source>
</evidence>
<dbReference type="OrthoDB" id="9802795at2"/>
<keyword evidence="3 5" id="KW-0378">Hydrolase</keyword>
<evidence type="ECO:0000259" key="9">
    <source>
        <dbReference type="Pfam" id="PF13742"/>
    </source>
</evidence>
<dbReference type="PANTHER" id="PTHR30008:SF0">
    <property type="entry name" value="EXODEOXYRIBONUCLEASE 7 LARGE SUBUNIT"/>
    <property type="match status" value="1"/>
</dbReference>
<dbReference type="PANTHER" id="PTHR30008">
    <property type="entry name" value="EXODEOXYRIBONUCLEASE 7 LARGE SUBUNIT"/>
    <property type="match status" value="1"/>
</dbReference>
<evidence type="ECO:0000259" key="8">
    <source>
        <dbReference type="Pfam" id="PF02601"/>
    </source>
</evidence>
<comment type="subcellular location">
    <subcellularLocation>
        <location evidence="5 6">Cytoplasm</location>
    </subcellularLocation>
</comment>
<dbReference type="InterPro" id="IPR025824">
    <property type="entry name" value="OB-fold_nuc-bd_dom"/>
</dbReference>
<evidence type="ECO:0000256" key="6">
    <source>
        <dbReference type="RuleBase" id="RU004355"/>
    </source>
</evidence>
<accession>A0A5C0B022</accession>
<keyword evidence="1 5" id="KW-0963">Cytoplasm</keyword>